<keyword evidence="3" id="KW-0813">Transport</keyword>
<comment type="similarity">
    <text evidence="2">Belongs to the DsbB family. BdbC subfamily.</text>
</comment>
<gene>
    <name evidence="13" type="ORF">OMP39_05905</name>
</gene>
<keyword evidence="8 12" id="KW-0472">Membrane</keyword>
<keyword evidence="7" id="KW-0560">Oxidoreductase</keyword>
<dbReference type="InterPro" id="IPR012187">
    <property type="entry name" value="Disulphide_bond_form_BdbC"/>
</dbReference>
<dbReference type="RefSeq" id="WP_264893919.1">
    <property type="nucleotide sequence ID" value="NZ_CP110257.1"/>
</dbReference>
<evidence type="ECO:0000256" key="10">
    <source>
        <dbReference type="ARBA" id="ARBA00023186"/>
    </source>
</evidence>
<evidence type="ECO:0000256" key="6">
    <source>
        <dbReference type="ARBA" id="ARBA00022989"/>
    </source>
</evidence>
<evidence type="ECO:0000256" key="9">
    <source>
        <dbReference type="ARBA" id="ARBA00023157"/>
    </source>
</evidence>
<keyword evidence="5" id="KW-0249">Electron transport</keyword>
<accession>A0ABY6MVV1</accession>
<evidence type="ECO:0000256" key="5">
    <source>
        <dbReference type="ARBA" id="ARBA00022982"/>
    </source>
</evidence>
<comment type="subcellular location">
    <subcellularLocation>
        <location evidence="1">Membrane</location>
        <topology evidence="1">Multi-pass membrane protein</topology>
    </subcellularLocation>
</comment>
<keyword evidence="9" id="KW-1015">Disulfide bond</keyword>
<feature type="transmembrane region" description="Helical" evidence="12">
    <location>
        <begin position="77"/>
        <end position="98"/>
    </location>
</feature>
<keyword evidence="11" id="KW-0676">Redox-active center</keyword>
<evidence type="ECO:0000256" key="4">
    <source>
        <dbReference type="ARBA" id="ARBA00022692"/>
    </source>
</evidence>
<evidence type="ECO:0000256" key="2">
    <source>
        <dbReference type="ARBA" id="ARBA00007602"/>
    </source>
</evidence>
<keyword evidence="4 12" id="KW-0812">Transmembrane</keyword>
<keyword evidence="14" id="KW-1185">Reference proteome</keyword>
<evidence type="ECO:0000256" key="1">
    <source>
        <dbReference type="ARBA" id="ARBA00004141"/>
    </source>
</evidence>
<keyword evidence="10" id="KW-0143">Chaperone</keyword>
<evidence type="ECO:0000256" key="8">
    <source>
        <dbReference type="ARBA" id="ARBA00023136"/>
    </source>
</evidence>
<dbReference type="PANTHER" id="PTHR43469:SF1">
    <property type="entry name" value="SPBETA PROPHAGE-DERIVED DISULFIDE BOND FORMATION PROTEIN B"/>
    <property type="match status" value="1"/>
</dbReference>
<dbReference type="Gene3D" id="1.20.1550.10">
    <property type="entry name" value="DsbB-like"/>
    <property type="match status" value="1"/>
</dbReference>
<keyword evidence="6 12" id="KW-1133">Transmembrane helix</keyword>
<evidence type="ECO:0000256" key="3">
    <source>
        <dbReference type="ARBA" id="ARBA00022448"/>
    </source>
</evidence>
<name>A0ABY6MVV1_9BURK</name>
<dbReference type="Proteomes" id="UP001163266">
    <property type="component" value="Chromosome"/>
</dbReference>
<proteinExistence type="inferred from homology"/>
<feature type="transmembrane region" description="Helical" evidence="12">
    <location>
        <begin position="118"/>
        <end position="143"/>
    </location>
</feature>
<protein>
    <submittedName>
        <fullName evidence="13">Disulfide bond formation protein B</fullName>
    </submittedName>
</protein>
<feature type="transmembrane region" description="Helical" evidence="12">
    <location>
        <begin position="50"/>
        <end position="70"/>
    </location>
</feature>
<dbReference type="PANTHER" id="PTHR43469">
    <property type="entry name" value="DISULFIDE FORMATION PROTEIN-RELATED"/>
    <property type="match status" value="1"/>
</dbReference>
<sequence length="156" mass="17335">MNIHDRPSAGGLFGISWMLVLVGWSIAALSMIGALYLSEYLRIEPCVICWYLRLFMFPLTPVLMVGLFLFDRHVVFYALPLASAGWLVSVVHLLRTSVTMPVDVASCSPITPCSETQIMWMGFVAIPLLWTAVFSVINVLLIVSGFSRTTSREYAA</sequence>
<dbReference type="InterPro" id="IPR003752">
    <property type="entry name" value="DiS_bond_form_DsbB/BdbC"/>
</dbReference>
<evidence type="ECO:0000313" key="14">
    <source>
        <dbReference type="Proteomes" id="UP001163266"/>
    </source>
</evidence>
<dbReference type="InterPro" id="IPR023380">
    <property type="entry name" value="DsbB-like_sf"/>
</dbReference>
<evidence type="ECO:0000313" key="13">
    <source>
        <dbReference type="EMBL" id="UZD56106.1"/>
    </source>
</evidence>
<evidence type="ECO:0000256" key="11">
    <source>
        <dbReference type="ARBA" id="ARBA00023284"/>
    </source>
</evidence>
<organism evidence="13 14">
    <name type="scientific">Caldimonas aquatica</name>
    <dbReference type="NCBI Taxonomy" id="376175"/>
    <lineage>
        <taxon>Bacteria</taxon>
        <taxon>Pseudomonadati</taxon>
        <taxon>Pseudomonadota</taxon>
        <taxon>Betaproteobacteria</taxon>
        <taxon>Burkholderiales</taxon>
        <taxon>Sphaerotilaceae</taxon>
        <taxon>Caldimonas</taxon>
    </lineage>
</organism>
<dbReference type="SUPFAM" id="SSF158442">
    <property type="entry name" value="DsbB-like"/>
    <property type="match status" value="1"/>
</dbReference>
<dbReference type="EMBL" id="CP110257">
    <property type="protein sequence ID" value="UZD56106.1"/>
    <property type="molecule type" value="Genomic_DNA"/>
</dbReference>
<feature type="transmembrane region" description="Helical" evidence="12">
    <location>
        <begin position="12"/>
        <end position="38"/>
    </location>
</feature>
<evidence type="ECO:0000256" key="12">
    <source>
        <dbReference type="SAM" id="Phobius"/>
    </source>
</evidence>
<reference evidence="13" key="1">
    <citation type="submission" date="2022-10" db="EMBL/GenBank/DDBJ databases">
        <title>Complete genome sequence of Schlegelella aquatica LMG 23380.</title>
        <authorList>
            <person name="Musilova J."/>
            <person name="Kourilova X."/>
            <person name="Bezdicek M."/>
            <person name="Hermankova K."/>
            <person name="Obruca S."/>
            <person name="Sedlar K."/>
        </authorList>
    </citation>
    <scope>NUCLEOTIDE SEQUENCE</scope>
    <source>
        <strain evidence="13">LMG 23380</strain>
    </source>
</reference>
<evidence type="ECO:0000256" key="7">
    <source>
        <dbReference type="ARBA" id="ARBA00023002"/>
    </source>
</evidence>
<dbReference type="Pfam" id="PF02600">
    <property type="entry name" value="DsbB"/>
    <property type="match status" value="1"/>
</dbReference>